<dbReference type="NCBIfam" id="TIGR01727">
    <property type="entry name" value="oligo_HPY"/>
    <property type="match status" value="1"/>
</dbReference>
<dbReference type="SUPFAM" id="SSF52540">
    <property type="entry name" value="P-loop containing nucleoside triphosphate hydrolases"/>
    <property type="match status" value="1"/>
</dbReference>
<gene>
    <name evidence="9" type="ORF">SAMN06296036_12720</name>
</gene>
<dbReference type="InterPro" id="IPR017871">
    <property type="entry name" value="ABC_transporter-like_CS"/>
</dbReference>
<dbReference type="InterPro" id="IPR027417">
    <property type="entry name" value="P-loop_NTPase"/>
</dbReference>
<dbReference type="GO" id="GO:0005886">
    <property type="term" value="C:plasma membrane"/>
    <property type="evidence" value="ECO:0007669"/>
    <property type="project" value="UniProtKB-SubCell"/>
</dbReference>
<keyword evidence="5" id="KW-0547">Nucleotide-binding</keyword>
<dbReference type="PANTHER" id="PTHR43297">
    <property type="entry name" value="OLIGOPEPTIDE TRANSPORT ATP-BINDING PROTEIN APPD"/>
    <property type="match status" value="1"/>
</dbReference>
<accession>A0A1Y6CKR5</accession>
<evidence type="ECO:0000256" key="3">
    <source>
        <dbReference type="ARBA" id="ARBA00022448"/>
    </source>
</evidence>
<evidence type="ECO:0000259" key="8">
    <source>
        <dbReference type="PROSITE" id="PS50893"/>
    </source>
</evidence>
<dbReference type="PANTHER" id="PTHR43297:SF2">
    <property type="entry name" value="DIPEPTIDE TRANSPORT ATP-BINDING PROTEIN DPPD"/>
    <property type="match status" value="1"/>
</dbReference>
<dbReference type="Pfam" id="PF08352">
    <property type="entry name" value="oligo_HPY"/>
    <property type="match status" value="1"/>
</dbReference>
<evidence type="ECO:0000256" key="1">
    <source>
        <dbReference type="ARBA" id="ARBA00004417"/>
    </source>
</evidence>
<feature type="domain" description="ABC transporter" evidence="8">
    <location>
        <begin position="7"/>
        <end position="258"/>
    </location>
</feature>
<name>A0A1Y6CKR5_9BACT</name>
<dbReference type="GO" id="GO:0016887">
    <property type="term" value="F:ATP hydrolysis activity"/>
    <property type="evidence" value="ECO:0007669"/>
    <property type="project" value="InterPro"/>
</dbReference>
<keyword evidence="3" id="KW-0813">Transport</keyword>
<evidence type="ECO:0000256" key="7">
    <source>
        <dbReference type="ARBA" id="ARBA00023136"/>
    </source>
</evidence>
<dbReference type="OrthoDB" id="5288952at2"/>
<dbReference type="InterPro" id="IPR003439">
    <property type="entry name" value="ABC_transporter-like_ATP-bd"/>
</dbReference>
<comment type="similarity">
    <text evidence="2">Belongs to the ABC transporter superfamily.</text>
</comment>
<dbReference type="AlphaFoldDB" id="A0A1Y6CKR5"/>
<evidence type="ECO:0000313" key="9">
    <source>
        <dbReference type="EMBL" id="SMF72502.1"/>
    </source>
</evidence>
<dbReference type="GO" id="GO:0005524">
    <property type="term" value="F:ATP binding"/>
    <property type="evidence" value="ECO:0007669"/>
    <property type="project" value="UniProtKB-KW"/>
</dbReference>
<evidence type="ECO:0000256" key="2">
    <source>
        <dbReference type="ARBA" id="ARBA00005417"/>
    </source>
</evidence>
<keyword evidence="7" id="KW-0472">Membrane</keyword>
<dbReference type="InterPro" id="IPR013563">
    <property type="entry name" value="Oligopep_ABC_C"/>
</dbReference>
<dbReference type="EMBL" id="FWZT01000027">
    <property type="protein sequence ID" value="SMF72502.1"/>
    <property type="molecule type" value="Genomic_DNA"/>
</dbReference>
<dbReference type="STRING" id="1513793.SAMN06296036_12720"/>
<dbReference type="InterPro" id="IPR003593">
    <property type="entry name" value="AAA+_ATPase"/>
</dbReference>
<dbReference type="RefSeq" id="WP_132324384.1">
    <property type="nucleotide sequence ID" value="NZ_FWZT01000027.1"/>
</dbReference>
<reference evidence="10" key="1">
    <citation type="submission" date="2017-04" db="EMBL/GenBank/DDBJ databases">
        <authorList>
            <person name="Varghese N."/>
            <person name="Submissions S."/>
        </authorList>
    </citation>
    <scope>NUCLEOTIDE SEQUENCE [LARGE SCALE GENOMIC DNA]</scope>
    <source>
        <strain evidence="10">RKEM611</strain>
    </source>
</reference>
<evidence type="ECO:0000256" key="5">
    <source>
        <dbReference type="ARBA" id="ARBA00022741"/>
    </source>
</evidence>
<dbReference type="PROSITE" id="PS50893">
    <property type="entry name" value="ABC_TRANSPORTER_2"/>
    <property type="match status" value="1"/>
</dbReference>
<keyword evidence="4" id="KW-1003">Cell membrane</keyword>
<sequence length="327" mass="35951">MESAALLQVNQLQTSFKTEDGRIRALDGVSFQVEKGKTLAVVGESGCGKSVTAMSIMGLVQEANGKIDGGQILFDGTDLAALKKEEMRAIRGNKISMIFQEPMTALNPVYTIGEQIGEVFRIHRGMSRKQARQEALRMLKLVSIPAPEKRIDEYPFQLSGGMRQRIVIAMALACEPSLLIADEPTTALDVTIQAQIIRLMKRLQEEKGTSIMFITHDLGVVAEVADHVVVMYAGKAVEYGPVRDIFKNPSHPYTKGLLKSIPSLDDHKDNKLFTIEGTVPGLKNLPQGCRFNTRCHLAQEECFKKTPEFTSLGDSGHKVACYEVGGK</sequence>
<dbReference type="Gene3D" id="3.40.50.300">
    <property type="entry name" value="P-loop containing nucleotide triphosphate hydrolases"/>
    <property type="match status" value="1"/>
</dbReference>
<dbReference type="InterPro" id="IPR050388">
    <property type="entry name" value="ABC_Ni/Peptide_Import"/>
</dbReference>
<dbReference type="CDD" id="cd03257">
    <property type="entry name" value="ABC_NikE_OppD_transporters"/>
    <property type="match status" value="1"/>
</dbReference>
<keyword evidence="6 9" id="KW-0067">ATP-binding</keyword>
<comment type="subcellular location">
    <subcellularLocation>
        <location evidence="1">Cell inner membrane</location>
        <topology evidence="1">Peripheral membrane protein</topology>
    </subcellularLocation>
</comment>
<evidence type="ECO:0000313" key="10">
    <source>
        <dbReference type="Proteomes" id="UP000192907"/>
    </source>
</evidence>
<dbReference type="GO" id="GO:0015833">
    <property type="term" value="P:peptide transport"/>
    <property type="evidence" value="ECO:0007669"/>
    <property type="project" value="InterPro"/>
</dbReference>
<evidence type="ECO:0000256" key="6">
    <source>
        <dbReference type="ARBA" id="ARBA00022840"/>
    </source>
</evidence>
<dbReference type="Pfam" id="PF00005">
    <property type="entry name" value="ABC_tran"/>
    <property type="match status" value="1"/>
</dbReference>
<dbReference type="SMART" id="SM00382">
    <property type="entry name" value="AAA"/>
    <property type="match status" value="1"/>
</dbReference>
<dbReference type="FunFam" id="3.40.50.300:FF:000016">
    <property type="entry name" value="Oligopeptide ABC transporter ATP-binding component"/>
    <property type="match status" value="1"/>
</dbReference>
<organism evidence="9 10">
    <name type="scientific">Pseudobacteriovorax antillogorgiicola</name>
    <dbReference type="NCBI Taxonomy" id="1513793"/>
    <lineage>
        <taxon>Bacteria</taxon>
        <taxon>Pseudomonadati</taxon>
        <taxon>Bdellovibrionota</taxon>
        <taxon>Oligoflexia</taxon>
        <taxon>Oligoflexales</taxon>
        <taxon>Pseudobacteriovoracaceae</taxon>
        <taxon>Pseudobacteriovorax</taxon>
    </lineage>
</organism>
<proteinExistence type="inferred from homology"/>
<dbReference type="PROSITE" id="PS00211">
    <property type="entry name" value="ABC_TRANSPORTER_1"/>
    <property type="match status" value="1"/>
</dbReference>
<protein>
    <submittedName>
        <fullName evidence="9">Peptide/nickel transport system ATP-binding protein/oligopeptide transport system ATP-binding protein</fullName>
    </submittedName>
</protein>
<evidence type="ECO:0000256" key="4">
    <source>
        <dbReference type="ARBA" id="ARBA00022475"/>
    </source>
</evidence>
<keyword evidence="10" id="KW-1185">Reference proteome</keyword>
<dbReference type="Proteomes" id="UP000192907">
    <property type="component" value="Unassembled WGS sequence"/>
</dbReference>